<sequence length="368" mass="41771">MIETEQHHCEGCGVRIQTEDESRPGYAPSSALKREHIVCKRCYRIRHYNDIAPVEQDPGVYLQKLQEIAHTDSLVVLVVDIFDLAGSWIQGIHRHIGKNPLLLLANKIDLFPKSVKWGRLKDWVRATAKELGVDPIEIALTSAAKGEYFRQTVEAIEHHRKGRDVYIIGVTNVGKSTFVNRLLKEFGEEDEYITTSPYPGTTLDSIYIPLEDGKAIIDTPGIVRKDRMSEWVTPKELQIVMPQTGIKPKVFQLNEQQTLFFGGLVRFDFLEGAKQSFVTYLSNRLYIHRTKLEKADEIQTKHRGSILTPPEDPAQLPKWRKHRIQLNGKEKQDIVIAGLGWIACGQDRAVIDVWAPEGVQVGIRPAII</sequence>
<dbReference type="InterPro" id="IPR019988">
    <property type="entry name" value="GTP-bd_ribosome_bgen_YqeH"/>
</dbReference>
<dbReference type="CDD" id="cd01855">
    <property type="entry name" value="YqeH"/>
    <property type="match status" value="1"/>
</dbReference>
<dbReference type="Pfam" id="PF21516">
    <property type="entry name" value="YqeH-like_C"/>
    <property type="match status" value="1"/>
</dbReference>
<dbReference type="InterPro" id="IPR006073">
    <property type="entry name" value="GTP-bd"/>
</dbReference>
<dbReference type="Pfam" id="PF01926">
    <property type="entry name" value="MMR_HSR1"/>
    <property type="match status" value="1"/>
</dbReference>
<dbReference type="PANTHER" id="PTHR46434">
    <property type="entry name" value="GENETIC INTERACTOR OF PROHIBITINS 3, MITOCHONDRIAL"/>
    <property type="match status" value="1"/>
</dbReference>
<dbReference type="NCBIfam" id="TIGR03597">
    <property type="entry name" value="GTPase_YqeH"/>
    <property type="match status" value="1"/>
</dbReference>
<protein>
    <recommendedName>
        <fullName evidence="1">CP-type G domain-containing protein</fullName>
    </recommendedName>
</protein>
<accession>A0A4R2SE02</accession>
<dbReference type="InterPro" id="IPR027417">
    <property type="entry name" value="P-loop_NTPase"/>
</dbReference>
<proteinExistence type="predicted"/>
<dbReference type="Gene3D" id="3.40.50.300">
    <property type="entry name" value="P-loop containing nucleotide triphosphate hydrolases"/>
    <property type="match status" value="1"/>
</dbReference>
<evidence type="ECO:0000313" key="2">
    <source>
        <dbReference type="EMBL" id="TCP69288.1"/>
    </source>
</evidence>
<dbReference type="InterPro" id="IPR048422">
    <property type="entry name" value="NOA1/YqeH-like_C"/>
</dbReference>
<organism evidence="2 3">
    <name type="scientific">Baia soyae</name>
    <dbReference type="NCBI Taxonomy" id="1544746"/>
    <lineage>
        <taxon>Bacteria</taxon>
        <taxon>Bacillati</taxon>
        <taxon>Bacillota</taxon>
        <taxon>Bacilli</taxon>
        <taxon>Bacillales</taxon>
        <taxon>Thermoactinomycetaceae</taxon>
        <taxon>Baia</taxon>
    </lineage>
</organism>
<evidence type="ECO:0000259" key="1">
    <source>
        <dbReference type="PROSITE" id="PS51721"/>
    </source>
</evidence>
<gene>
    <name evidence="2" type="ORF">EDD57_11010</name>
</gene>
<dbReference type="PROSITE" id="PS51721">
    <property type="entry name" value="G_CP"/>
    <property type="match status" value="1"/>
</dbReference>
<dbReference type="EMBL" id="SLXV01000010">
    <property type="protein sequence ID" value="TCP69288.1"/>
    <property type="molecule type" value="Genomic_DNA"/>
</dbReference>
<dbReference type="AlphaFoldDB" id="A0A4R2SE02"/>
<name>A0A4R2SE02_9BACL</name>
<dbReference type="GO" id="GO:0005525">
    <property type="term" value="F:GTP binding"/>
    <property type="evidence" value="ECO:0007669"/>
    <property type="project" value="InterPro"/>
</dbReference>
<reference evidence="2 3" key="1">
    <citation type="submission" date="2019-03" db="EMBL/GenBank/DDBJ databases">
        <title>Genomic Encyclopedia of Type Strains, Phase IV (KMG-IV): sequencing the most valuable type-strain genomes for metagenomic binning, comparative biology and taxonomic classification.</title>
        <authorList>
            <person name="Goeker M."/>
        </authorList>
    </citation>
    <scope>NUCLEOTIDE SEQUENCE [LARGE SCALE GENOMIC DNA]</scope>
    <source>
        <strain evidence="2 3">DSM 46831</strain>
    </source>
</reference>
<evidence type="ECO:0000313" key="3">
    <source>
        <dbReference type="Proteomes" id="UP000294746"/>
    </source>
</evidence>
<dbReference type="SUPFAM" id="SSF52540">
    <property type="entry name" value="P-loop containing nucleoside triphosphate hydrolases"/>
    <property type="match status" value="1"/>
</dbReference>
<dbReference type="PANTHER" id="PTHR46434:SF1">
    <property type="entry name" value="GENETIC INTERACTOR OF PROHIBITINS 3, MITOCHONDRIAL"/>
    <property type="match status" value="1"/>
</dbReference>
<dbReference type="Proteomes" id="UP000294746">
    <property type="component" value="Unassembled WGS sequence"/>
</dbReference>
<dbReference type="RefSeq" id="WP_424205389.1">
    <property type="nucleotide sequence ID" value="NZ_SLXV01000010.1"/>
</dbReference>
<dbReference type="InterPro" id="IPR050896">
    <property type="entry name" value="Mito_lipid_metab_GTPase"/>
</dbReference>
<dbReference type="InterPro" id="IPR030378">
    <property type="entry name" value="G_CP_dom"/>
</dbReference>
<feature type="domain" description="CP-type G" evidence="1">
    <location>
        <begin position="62"/>
        <end position="225"/>
    </location>
</feature>
<comment type="caution">
    <text evidence="2">The sequence shown here is derived from an EMBL/GenBank/DDBJ whole genome shotgun (WGS) entry which is preliminary data.</text>
</comment>
<keyword evidence="3" id="KW-1185">Reference proteome</keyword>